<organism evidence="1 2">
    <name type="scientific">Durusdinium trenchii</name>
    <dbReference type="NCBI Taxonomy" id="1381693"/>
    <lineage>
        <taxon>Eukaryota</taxon>
        <taxon>Sar</taxon>
        <taxon>Alveolata</taxon>
        <taxon>Dinophyceae</taxon>
        <taxon>Suessiales</taxon>
        <taxon>Symbiodiniaceae</taxon>
        <taxon>Durusdinium</taxon>
    </lineage>
</organism>
<accession>A0ABP0II04</accession>
<sequence length="113" mass="13009">MASVVDAADSNHLVVIFGDEEHVGADGKYSFNRKLWECYQAKKGVPVRFLDPRCFRNCLFSELMMLRVCAMHHLLQTFLQEGQKLAKSLGLRKVPRWVFQVDGDTIMVNQQLH</sequence>
<dbReference type="EMBL" id="CAXAMN010002869">
    <property type="protein sequence ID" value="CAK9001657.1"/>
    <property type="molecule type" value="Genomic_DNA"/>
</dbReference>
<reference evidence="1 2" key="1">
    <citation type="submission" date="2024-02" db="EMBL/GenBank/DDBJ databases">
        <authorList>
            <person name="Chen Y."/>
            <person name="Shah S."/>
            <person name="Dougan E. K."/>
            <person name="Thang M."/>
            <person name="Chan C."/>
        </authorList>
    </citation>
    <scope>NUCLEOTIDE SEQUENCE [LARGE SCALE GENOMIC DNA]</scope>
</reference>
<evidence type="ECO:0000313" key="2">
    <source>
        <dbReference type="Proteomes" id="UP001642484"/>
    </source>
</evidence>
<gene>
    <name evidence="1" type="ORF">CCMP2556_LOCUS6554</name>
</gene>
<dbReference type="Proteomes" id="UP001642484">
    <property type="component" value="Unassembled WGS sequence"/>
</dbReference>
<protein>
    <submittedName>
        <fullName evidence="1">Uncharacterized protein</fullName>
    </submittedName>
</protein>
<name>A0ABP0II04_9DINO</name>
<comment type="caution">
    <text evidence="1">The sequence shown here is derived from an EMBL/GenBank/DDBJ whole genome shotgun (WGS) entry which is preliminary data.</text>
</comment>
<keyword evidence="2" id="KW-1185">Reference proteome</keyword>
<proteinExistence type="predicted"/>
<evidence type="ECO:0000313" key="1">
    <source>
        <dbReference type="EMBL" id="CAK9001657.1"/>
    </source>
</evidence>